<dbReference type="SUPFAM" id="SSF117856">
    <property type="entry name" value="AF0104/ALDC/Ptd012-like"/>
    <property type="match status" value="1"/>
</dbReference>
<reference evidence="10 11" key="1">
    <citation type="journal article" date="2019" name="Int. J. Syst. Evol. Microbiol.">
        <title>Lactobacillus salitolerans sp. nov., a novel lactic acid bacterium isolated from spent mushroom substrates.</title>
        <authorList>
            <person name="Tohno M."/>
            <person name="Tanizawa Y."/>
            <person name="Kojima Y."/>
            <person name="Sakamoto M."/>
            <person name="Nakamura Y."/>
            <person name="Ohkuma M."/>
            <person name="Kobayashi H."/>
        </authorList>
    </citation>
    <scope>NUCLEOTIDE SEQUENCE [LARGE SCALE GENOMIC DNA]</scope>
    <source>
        <strain evidence="10 11">YK43</strain>
    </source>
</reference>
<organism evidence="10 11">
    <name type="scientific">Ligilactobacillus salitolerans</name>
    <dbReference type="NCBI Taxonomy" id="1808352"/>
    <lineage>
        <taxon>Bacteria</taxon>
        <taxon>Bacillati</taxon>
        <taxon>Bacillota</taxon>
        <taxon>Bacilli</taxon>
        <taxon>Lactobacillales</taxon>
        <taxon>Lactobacillaceae</taxon>
        <taxon>Ligilactobacillus</taxon>
    </lineage>
</organism>
<dbReference type="NCBIfam" id="TIGR01252">
    <property type="entry name" value="acetolac_decarb"/>
    <property type="match status" value="1"/>
</dbReference>
<evidence type="ECO:0000313" key="11">
    <source>
        <dbReference type="Proteomes" id="UP000286848"/>
    </source>
</evidence>
<evidence type="ECO:0000256" key="3">
    <source>
        <dbReference type="ARBA" id="ARBA00007106"/>
    </source>
</evidence>
<dbReference type="Gene3D" id="3.30.1330.80">
    <property type="entry name" value="Hypothetical protein, similar to alpha- acetolactate decarboxylase, domain 2"/>
    <property type="match status" value="2"/>
</dbReference>
<proteinExistence type="inferred from homology"/>
<evidence type="ECO:0000256" key="5">
    <source>
        <dbReference type="ARBA" id="ARBA00020164"/>
    </source>
</evidence>
<gene>
    <name evidence="10" type="primary">alsD</name>
    <name evidence="10" type="ORF">LFYK43_22970</name>
</gene>
<dbReference type="OrthoDB" id="8612680at2"/>
<evidence type="ECO:0000256" key="7">
    <source>
        <dbReference type="ARBA" id="ARBA00023061"/>
    </source>
</evidence>
<keyword evidence="6 9" id="KW-0210">Decarboxylase</keyword>
<sequence length="239" mass="26235">MAQDLTKLYQHGTLAMLVPGLFEGTMSLGDLLKHGDTGIGTATGLGGEMIVLDGKAYLVKSSGEVLLLPDETQLPFATVHFADHELTGSTVHNLTEKQLGDKILTEHALQNVFFAVQITGTFSQVKTRAVAEQKRPYPPLSAVADRQAVFTEEDGVGTVVGYFSPYLFQGMASAGFHLHYLNDAKTLGGHLLDFTVKEAELTLQPFGSVEQHFPLDNQEFMEKEFDLEKMNEEIERSES</sequence>
<dbReference type="GO" id="GO:0045151">
    <property type="term" value="P:acetoin biosynthetic process"/>
    <property type="evidence" value="ECO:0007669"/>
    <property type="project" value="UniProtKB-UniRule"/>
</dbReference>
<dbReference type="Pfam" id="PF03306">
    <property type="entry name" value="AAL_decarboxy"/>
    <property type="match status" value="1"/>
</dbReference>
<dbReference type="InterPro" id="IPR005128">
    <property type="entry name" value="Acetolactate_a_deCO2ase"/>
</dbReference>
<dbReference type="CDD" id="cd17299">
    <property type="entry name" value="acetolactate_decarboxylase"/>
    <property type="match status" value="1"/>
</dbReference>
<dbReference type="GO" id="GO:0047605">
    <property type="term" value="F:acetolactate decarboxylase activity"/>
    <property type="evidence" value="ECO:0007669"/>
    <property type="project" value="UniProtKB-UniRule"/>
</dbReference>
<dbReference type="RefSeq" id="WP_124978484.1">
    <property type="nucleotide sequence ID" value="NZ_BFFP01000060.1"/>
</dbReference>
<evidence type="ECO:0000256" key="9">
    <source>
        <dbReference type="PIRNR" id="PIRNR001332"/>
    </source>
</evidence>
<keyword evidence="8 9" id="KW-0456">Lyase</keyword>
<dbReference type="Proteomes" id="UP000286848">
    <property type="component" value="Unassembled WGS sequence"/>
</dbReference>
<evidence type="ECO:0000256" key="6">
    <source>
        <dbReference type="ARBA" id="ARBA00022793"/>
    </source>
</evidence>
<dbReference type="PIRSF" id="PIRSF001332">
    <property type="entry name" value="Acetolac_decarb"/>
    <property type="match status" value="1"/>
</dbReference>
<dbReference type="EMBL" id="BFFP01000060">
    <property type="protein sequence ID" value="GBG95838.1"/>
    <property type="molecule type" value="Genomic_DNA"/>
</dbReference>
<keyword evidence="7 9" id="KW-0005">Acetoin biosynthesis</keyword>
<comment type="caution">
    <text evidence="10">The sequence shown here is derived from an EMBL/GenBank/DDBJ whole genome shotgun (WGS) entry which is preliminary data.</text>
</comment>
<comment type="catalytic activity">
    <reaction evidence="1 9">
        <text>(2S)-2-acetolactate + H(+) = (R)-acetoin + CO2</text>
        <dbReference type="Rhea" id="RHEA:21580"/>
        <dbReference type="ChEBI" id="CHEBI:15378"/>
        <dbReference type="ChEBI" id="CHEBI:15686"/>
        <dbReference type="ChEBI" id="CHEBI:16526"/>
        <dbReference type="ChEBI" id="CHEBI:58476"/>
        <dbReference type="EC" id="4.1.1.5"/>
    </reaction>
</comment>
<comment type="pathway">
    <text evidence="2 9">Polyol metabolism; (R,R)-butane-2,3-diol biosynthesis; (R,R)-butane-2,3-diol from pyruvate: step 2/3.</text>
</comment>
<protein>
    <recommendedName>
        <fullName evidence="5 9">Alpha-acetolactate decarboxylase</fullName>
        <ecNumber evidence="4 9">4.1.1.5</ecNumber>
    </recommendedName>
</protein>
<keyword evidence="11" id="KW-1185">Reference proteome</keyword>
<dbReference type="AlphaFoldDB" id="A0A401IWF1"/>
<dbReference type="PANTHER" id="PTHR35524">
    <property type="entry name" value="ALPHA-ACETOLACTATE DECARBOXYLASE"/>
    <property type="match status" value="1"/>
</dbReference>
<name>A0A401IWF1_9LACO</name>
<evidence type="ECO:0000256" key="2">
    <source>
        <dbReference type="ARBA" id="ARBA00005170"/>
    </source>
</evidence>
<accession>A0A401IWF1</accession>
<dbReference type="EC" id="4.1.1.5" evidence="4 9"/>
<dbReference type="UniPathway" id="UPA00626">
    <property type="reaction ID" value="UER00678"/>
</dbReference>
<evidence type="ECO:0000313" key="10">
    <source>
        <dbReference type="EMBL" id="GBG95838.1"/>
    </source>
</evidence>
<evidence type="ECO:0000256" key="8">
    <source>
        <dbReference type="ARBA" id="ARBA00023239"/>
    </source>
</evidence>
<evidence type="ECO:0000256" key="1">
    <source>
        <dbReference type="ARBA" id="ARBA00001784"/>
    </source>
</evidence>
<comment type="similarity">
    <text evidence="3 9">Belongs to the alpha-acetolactate decarboxylase family.</text>
</comment>
<evidence type="ECO:0000256" key="4">
    <source>
        <dbReference type="ARBA" id="ARBA00013204"/>
    </source>
</evidence>
<dbReference type="PANTHER" id="PTHR35524:SF1">
    <property type="entry name" value="ALPHA-ACETOLACTATE DECARBOXYLASE"/>
    <property type="match status" value="1"/>
</dbReference>